<dbReference type="Proteomes" id="UP000567179">
    <property type="component" value="Unassembled WGS sequence"/>
</dbReference>
<evidence type="ECO:0000313" key="8">
    <source>
        <dbReference type="EMBL" id="KAF5315335.1"/>
    </source>
</evidence>
<dbReference type="PROSITE" id="PS51039">
    <property type="entry name" value="ZF_AN1"/>
    <property type="match status" value="1"/>
</dbReference>
<evidence type="ECO:0000256" key="5">
    <source>
        <dbReference type="PROSITE-ProRule" id="PRU00449"/>
    </source>
</evidence>
<feature type="compositionally biased region" description="Low complexity" evidence="6">
    <location>
        <begin position="221"/>
        <end position="240"/>
    </location>
</feature>
<evidence type="ECO:0000256" key="2">
    <source>
        <dbReference type="ARBA" id="ARBA00022737"/>
    </source>
</evidence>
<evidence type="ECO:0000256" key="6">
    <source>
        <dbReference type="SAM" id="MobiDB-lite"/>
    </source>
</evidence>
<feature type="domain" description="AN1-type" evidence="7">
    <location>
        <begin position="121"/>
        <end position="169"/>
    </location>
</feature>
<evidence type="ECO:0000313" key="9">
    <source>
        <dbReference type="Proteomes" id="UP000567179"/>
    </source>
</evidence>
<dbReference type="GO" id="GO:0008270">
    <property type="term" value="F:zinc ion binding"/>
    <property type="evidence" value="ECO:0007669"/>
    <property type="project" value="UniProtKB-KW"/>
</dbReference>
<proteinExistence type="predicted"/>
<reference evidence="8 9" key="1">
    <citation type="journal article" date="2020" name="ISME J.">
        <title>Uncovering the hidden diversity of litter-decomposition mechanisms in mushroom-forming fungi.</title>
        <authorList>
            <person name="Floudas D."/>
            <person name="Bentzer J."/>
            <person name="Ahren D."/>
            <person name="Johansson T."/>
            <person name="Persson P."/>
            <person name="Tunlid A."/>
        </authorList>
    </citation>
    <scope>NUCLEOTIDE SEQUENCE [LARGE SCALE GENOMIC DNA]</scope>
    <source>
        <strain evidence="8 9">CBS 101986</strain>
    </source>
</reference>
<gene>
    <name evidence="8" type="ORF">D9619_007151</name>
</gene>
<evidence type="ECO:0000256" key="4">
    <source>
        <dbReference type="ARBA" id="ARBA00022833"/>
    </source>
</evidence>
<keyword evidence="2" id="KW-0677">Repeat</keyword>
<name>A0A8H5B210_9AGAR</name>
<feature type="region of interest" description="Disordered" evidence="6">
    <location>
        <begin position="221"/>
        <end position="254"/>
    </location>
</feature>
<dbReference type="Gene3D" id="4.10.1110.10">
    <property type="entry name" value="AN1-like Zinc finger"/>
    <property type="match status" value="2"/>
</dbReference>
<dbReference type="Pfam" id="PF25403">
    <property type="entry name" value="zf-C2H2_ZFAND2"/>
    <property type="match status" value="1"/>
</dbReference>
<dbReference type="OrthoDB" id="431929at2759"/>
<accession>A0A8H5B210</accession>
<dbReference type="PANTHER" id="PTHR14677">
    <property type="entry name" value="ARSENITE INDUCUBLE RNA ASSOCIATED PROTEIN AIP-1-RELATED"/>
    <property type="match status" value="1"/>
</dbReference>
<keyword evidence="4" id="KW-0862">Zinc</keyword>
<protein>
    <recommendedName>
        <fullName evidence="7">AN1-type domain-containing protein</fullName>
    </recommendedName>
</protein>
<comment type="caution">
    <text evidence="8">The sequence shown here is derived from an EMBL/GenBank/DDBJ whole genome shotgun (WGS) entry which is preliminary data.</text>
</comment>
<dbReference type="PANTHER" id="PTHR14677:SF40">
    <property type="entry name" value="CDC48-ASSOCIATED UBIQUITIN-LIKE_ZINC FINGER PROTEIN 1"/>
    <property type="match status" value="1"/>
</dbReference>
<dbReference type="GO" id="GO:0005737">
    <property type="term" value="C:cytoplasm"/>
    <property type="evidence" value="ECO:0007669"/>
    <property type="project" value="TreeGrafter"/>
</dbReference>
<keyword evidence="1" id="KW-0479">Metal-binding</keyword>
<dbReference type="SMART" id="SM00154">
    <property type="entry name" value="ZnF_AN1"/>
    <property type="match status" value="2"/>
</dbReference>
<sequence length="322" mass="34328">MASIHLANSNSTSNPSANPTPEQDRDTQLLGVGRQCSDPSCYLVDFLPFKCQHCELSFCQEHFKVDVHHCTKYDESKHNRVAPNCPLCNIPVAVRPGQDPNERMDRHLETECSIVTGKVQAKTTPLCARGNCRKVLFSPIRCTSCRQQFCPAHRFPGDHTCSASSTASPVKPTLSSANTISNLNTTAKNINTKATAAGTAAMGAMKKGIANVSASAQQASTTAKTATAGPSKPSKPLPFSKMDRLSNRSSPVLTTASESAIVSTTATNDVSTANVSISLPQSHETTATTATTTPPNNDVIKPAPVIDIFSWNFIPRPIFASA</sequence>
<feature type="compositionally biased region" description="Low complexity" evidence="6">
    <location>
        <begin position="7"/>
        <end position="21"/>
    </location>
</feature>
<dbReference type="InterPro" id="IPR057357">
    <property type="entry name" value="Znf-C2H2_ZFAND2A/B"/>
</dbReference>
<dbReference type="EMBL" id="JAACJJ010000043">
    <property type="protein sequence ID" value="KAF5315335.1"/>
    <property type="molecule type" value="Genomic_DNA"/>
</dbReference>
<feature type="region of interest" description="Disordered" evidence="6">
    <location>
        <begin position="1"/>
        <end position="26"/>
    </location>
</feature>
<dbReference type="SUPFAM" id="SSF118310">
    <property type="entry name" value="AN1-like Zinc finger"/>
    <property type="match status" value="2"/>
</dbReference>
<evidence type="ECO:0000256" key="1">
    <source>
        <dbReference type="ARBA" id="ARBA00022723"/>
    </source>
</evidence>
<dbReference type="AlphaFoldDB" id="A0A8H5B210"/>
<organism evidence="8 9">
    <name type="scientific">Psilocybe cf. subviscida</name>
    <dbReference type="NCBI Taxonomy" id="2480587"/>
    <lineage>
        <taxon>Eukaryota</taxon>
        <taxon>Fungi</taxon>
        <taxon>Dikarya</taxon>
        <taxon>Basidiomycota</taxon>
        <taxon>Agaricomycotina</taxon>
        <taxon>Agaricomycetes</taxon>
        <taxon>Agaricomycetidae</taxon>
        <taxon>Agaricales</taxon>
        <taxon>Agaricineae</taxon>
        <taxon>Strophariaceae</taxon>
        <taxon>Psilocybe</taxon>
    </lineage>
</organism>
<evidence type="ECO:0000256" key="3">
    <source>
        <dbReference type="ARBA" id="ARBA00022771"/>
    </source>
</evidence>
<dbReference type="InterPro" id="IPR000058">
    <property type="entry name" value="Znf_AN1"/>
</dbReference>
<keyword evidence="9" id="KW-1185">Reference proteome</keyword>
<dbReference type="InterPro" id="IPR035896">
    <property type="entry name" value="AN1-like_Znf"/>
</dbReference>
<dbReference type="Pfam" id="PF01428">
    <property type="entry name" value="zf-AN1"/>
    <property type="match status" value="2"/>
</dbReference>
<evidence type="ECO:0000259" key="7">
    <source>
        <dbReference type="PROSITE" id="PS51039"/>
    </source>
</evidence>
<keyword evidence="3 5" id="KW-0863">Zinc-finger</keyword>